<evidence type="ECO:0000256" key="2">
    <source>
        <dbReference type="ARBA" id="ARBA00022692"/>
    </source>
</evidence>
<proteinExistence type="predicted"/>
<dbReference type="GO" id="GO:0005886">
    <property type="term" value="C:plasma membrane"/>
    <property type="evidence" value="ECO:0007669"/>
    <property type="project" value="UniProtKB-SubCell"/>
</dbReference>
<keyword evidence="2 5" id="KW-0812">Transmembrane</keyword>
<feature type="transmembrane region" description="Helical" evidence="5">
    <location>
        <begin position="78"/>
        <end position="98"/>
    </location>
</feature>
<dbReference type="EMBL" id="CP067378">
    <property type="protein sequence ID" value="QYS90227.1"/>
    <property type="molecule type" value="Genomic_DNA"/>
</dbReference>
<dbReference type="KEGG" id="fdv:JJC05_15945"/>
<dbReference type="Proteomes" id="UP000824721">
    <property type="component" value="Chromosome"/>
</dbReference>
<dbReference type="GO" id="GO:0005524">
    <property type="term" value="F:ATP binding"/>
    <property type="evidence" value="ECO:0007669"/>
    <property type="project" value="InterPro"/>
</dbReference>
<reference evidence="6" key="1">
    <citation type="submission" date="2020-12" db="EMBL/GenBank/DDBJ databases">
        <title>Genome sequencing of genetic groups of Flavobacterium columnare.</title>
        <authorList>
            <person name="Waldbieser G.C."/>
            <person name="Griffin M.J."/>
            <person name="LaFrentz B.R."/>
        </authorList>
    </citation>
    <scope>NUCLEOTIDE SEQUENCE</scope>
    <source>
        <strain evidence="6">90-106</strain>
    </source>
</reference>
<dbReference type="AlphaFoldDB" id="A0A8G0P7J0"/>
<evidence type="ECO:0000256" key="4">
    <source>
        <dbReference type="ARBA" id="ARBA00023136"/>
    </source>
</evidence>
<gene>
    <name evidence="6" type="ORF">JJC05_15945</name>
</gene>
<feature type="transmembrane region" description="Helical" evidence="5">
    <location>
        <begin position="50"/>
        <end position="72"/>
    </location>
</feature>
<dbReference type="InterPro" id="IPR036640">
    <property type="entry name" value="ABC1_TM_sf"/>
</dbReference>
<dbReference type="SUPFAM" id="SSF90123">
    <property type="entry name" value="ABC transporter transmembrane region"/>
    <property type="match status" value="1"/>
</dbReference>
<evidence type="ECO:0000256" key="5">
    <source>
        <dbReference type="SAM" id="Phobius"/>
    </source>
</evidence>
<organism evidence="6">
    <name type="scientific">Flavobacterium columnare</name>
    <dbReference type="NCBI Taxonomy" id="996"/>
    <lineage>
        <taxon>Bacteria</taxon>
        <taxon>Pseudomonadati</taxon>
        <taxon>Bacteroidota</taxon>
        <taxon>Flavobacteriia</taxon>
        <taxon>Flavobacteriales</taxon>
        <taxon>Flavobacteriaceae</taxon>
        <taxon>Flavobacterium</taxon>
    </lineage>
</organism>
<keyword evidence="3 5" id="KW-1133">Transmembrane helix</keyword>
<keyword evidence="4 5" id="KW-0472">Membrane</keyword>
<evidence type="ECO:0000256" key="3">
    <source>
        <dbReference type="ARBA" id="ARBA00022989"/>
    </source>
</evidence>
<sequence>MFNKNQLSIKHFIKRKFTTKINAPSYSIFDTRLNTETLQRIQDQNKIQNFITWKGIDFSLSVFNILIFSSLLCYFNPIIFSIYTTLSVFSIIWVVFFFT</sequence>
<comment type="subcellular location">
    <subcellularLocation>
        <location evidence="1">Cell membrane</location>
        <topology evidence="1">Multi-pass membrane protein</topology>
    </subcellularLocation>
</comment>
<evidence type="ECO:0000313" key="6">
    <source>
        <dbReference type="EMBL" id="QYS90227.1"/>
    </source>
</evidence>
<name>A0A8G0P7J0_9FLAO</name>
<evidence type="ECO:0000256" key="1">
    <source>
        <dbReference type="ARBA" id="ARBA00004651"/>
    </source>
</evidence>
<accession>A0A8G0P7J0</accession>
<dbReference type="Gene3D" id="1.20.1560.10">
    <property type="entry name" value="ABC transporter type 1, transmembrane domain"/>
    <property type="match status" value="1"/>
</dbReference>
<protein>
    <submittedName>
        <fullName evidence="6">Uncharacterized protein</fullName>
    </submittedName>
</protein>